<dbReference type="EMBL" id="LUTY01000560">
    <property type="protein sequence ID" value="OAD23095.1"/>
    <property type="molecule type" value="Genomic_DNA"/>
</dbReference>
<name>A0A176S513_9GAMM</name>
<organism evidence="1 2">
    <name type="scientific">Candidatus Thiomargarita nelsonii</name>
    <dbReference type="NCBI Taxonomy" id="1003181"/>
    <lineage>
        <taxon>Bacteria</taxon>
        <taxon>Pseudomonadati</taxon>
        <taxon>Pseudomonadota</taxon>
        <taxon>Gammaproteobacteria</taxon>
        <taxon>Thiotrichales</taxon>
        <taxon>Thiotrichaceae</taxon>
        <taxon>Thiomargarita</taxon>
    </lineage>
</organism>
<protein>
    <submittedName>
        <fullName evidence="1">XisI protein</fullName>
    </submittedName>
</protein>
<gene>
    <name evidence="1" type="ORF">THIOM_001079</name>
</gene>
<reference evidence="1 2" key="1">
    <citation type="submission" date="2016-05" db="EMBL/GenBank/DDBJ databases">
        <title>Single-cell genome of chain-forming Candidatus Thiomargarita nelsonii and comparison to other large sulfur-oxidizing bacteria.</title>
        <authorList>
            <person name="Winkel M."/>
            <person name="Salman V."/>
            <person name="Woyke T."/>
            <person name="Schulz-Vogt H."/>
            <person name="Richter M."/>
            <person name="Flood B."/>
            <person name="Bailey J."/>
            <person name="Amann R."/>
            <person name="Mussmann M."/>
        </authorList>
    </citation>
    <scope>NUCLEOTIDE SEQUENCE [LARGE SCALE GENOMIC DNA]</scope>
    <source>
        <strain evidence="1 2">THI036</strain>
    </source>
</reference>
<keyword evidence="2" id="KW-1185">Reference proteome</keyword>
<dbReference type="InterPro" id="IPR035943">
    <property type="entry name" value="XisI-like_sf"/>
</dbReference>
<proteinExistence type="predicted"/>
<comment type="caution">
    <text evidence="1">The sequence shown here is derived from an EMBL/GenBank/DDBJ whole genome shotgun (WGS) entry which is preliminary data.</text>
</comment>
<evidence type="ECO:0000313" key="2">
    <source>
        <dbReference type="Proteomes" id="UP000076962"/>
    </source>
</evidence>
<sequence>MDKTIQYRSLIKSLLTKHAELVVNQDNQKMETLLSFDEEHDQYLW</sequence>
<accession>A0A176S513</accession>
<dbReference type="Proteomes" id="UP000076962">
    <property type="component" value="Unassembled WGS sequence"/>
</dbReference>
<dbReference type="Pfam" id="PF08869">
    <property type="entry name" value="XisI"/>
    <property type="match status" value="1"/>
</dbReference>
<dbReference type="InterPro" id="IPR014968">
    <property type="entry name" value="XisI"/>
</dbReference>
<dbReference type="AlphaFoldDB" id="A0A176S513"/>
<dbReference type="SUPFAM" id="SSF143847">
    <property type="entry name" value="XisI-like"/>
    <property type="match status" value="1"/>
</dbReference>
<dbReference type="Gene3D" id="3.30.310.110">
    <property type="entry name" value="XisI-like"/>
    <property type="match status" value="1"/>
</dbReference>
<evidence type="ECO:0000313" key="1">
    <source>
        <dbReference type="EMBL" id="OAD23095.1"/>
    </source>
</evidence>